<evidence type="ECO:0000256" key="1">
    <source>
        <dbReference type="SAM" id="MobiDB-lite"/>
    </source>
</evidence>
<feature type="region of interest" description="Disordered" evidence="1">
    <location>
        <begin position="452"/>
        <end position="521"/>
    </location>
</feature>
<feature type="region of interest" description="Disordered" evidence="1">
    <location>
        <begin position="393"/>
        <end position="412"/>
    </location>
</feature>
<protein>
    <submittedName>
        <fullName evidence="2">Uncharacterized protein</fullName>
    </submittedName>
</protein>
<keyword evidence="3" id="KW-1185">Reference proteome</keyword>
<feature type="compositionally biased region" description="Polar residues" evidence="1">
    <location>
        <begin position="351"/>
        <end position="360"/>
    </location>
</feature>
<feature type="compositionally biased region" description="Pro residues" evidence="1">
    <location>
        <begin position="618"/>
        <end position="629"/>
    </location>
</feature>
<feature type="compositionally biased region" description="Low complexity" evidence="1">
    <location>
        <begin position="79"/>
        <end position="105"/>
    </location>
</feature>
<evidence type="ECO:0000313" key="2">
    <source>
        <dbReference type="EMBL" id="KAF9509788.1"/>
    </source>
</evidence>
<proteinExistence type="predicted"/>
<comment type="caution">
    <text evidence="2">The sequence shown here is derived from an EMBL/GenBank/DDBJ whole genome shotgun (WGS) entry which is preliminary data.</text>
</comment>
<dbReference type="EMBL" id="MU129028">
    <property type="protein sequence ID" value="KAF9509788.1"/>
    <property type="molecule type" value="Genomic_DNA"/>
</dbReference>
<dbReference type="AlphaFoldDB" id="A0A9P6APW2"/>
<feature type="compositionally biased region" description="Basic and acidic residues" evidence="1">
    <location>
        <begin position="21"/>
        <end position="30"/>
    </location>
</feature>
<dbReference type="OrthoDB" id="504170at2759"/>
<name>A0A9P6APW2_9AGAM</name>
<feature type="compositionally biased region" description="Basic and acidic residues" evidence="1">
    <location>
        <begin position="52"/>
        <end position="72"/>
    </location>
</feature>
<feature type="compositionally biased region" description="Polar residues" evidence="1">
    <location>
        <begin position="495"/>
        <end position="510"/>
    </location>
</feature>
<feature type="compositionally biased region" description="Acidic residues" evidence="1">
    <location>
        <begin position="512"/>
        <end position="521"/>
    </location>
</feature>
<sequence length="659" mass="70213">MSIGQDIDTFAKSAPTSPLTSKDKDKDKGRAGKPRSGSVSMLQRAAGALVRKKSEEKVKEKDRDKEKDDGGDPGKMSVSRPSDSTSASFSSLSSPSLSHSTGHASGSNKLTKSPPSKGKDRDADEPPRIASVLTPGSPWVAPSSTTVHPLPSRPSFKFMQAGPSSQPNDGPQLSALNTDPDHTHSFAETEGSGASKGRGQRASILHTFRTWFQEDKKKKTKPVISPLVTTMNPYFHVGMVSSTPLSSRSGTYRSGRKKGGGRRHDKRASISSHRSSSVNSRRSSVTSIQQKRPAEFVSVYPSDSMPSVSRQRSDASRLSFGSRTPTSEMGSRPSSIRSFKVTSMGRHSRRANSPSQSSMGSGHGHRTASPLQHYHRRVGSGSSGRVIRQIHTVHQRSNSAASSTRSVSRPGSFSEVVSDTELGGRASPLILDKKAHTTTVFVAHKQGSVFGAPSSRGHSTVGRSSWKKSWGVEPPGWSSRTSHAAGEIETLSDPGDSSTVRDVFTGRQSLDPNDDSDWVDEDDDIPAFVGGLGQLPAVPAFGLNTKSSSGLPPSPSLSSRKELPLIGNTRPRSAKRTRPVTAPSNMSVPSEIGRSSTLRSSPTVPLISLAADHGKSPSPEPPHSGPPSSGPRARRQLPSGRSGPSFRHAIQEEDEGEEE</sequence>
<feature type="compositionally biased region" description="Low complexity" evidence="1">
    <location>
        <begin position="269"/>
        <end position="287"/>
    </location>
</feature>
<feature type="compositionally biased region" description="Polar residues" evidence="1">
    <location>
        <begin position="319"/>
        <end position="341"/>
    </location>
</feature>
<gene>
    <name evidence="2" type="ORF">BS47DRAFT_127566</name>
</gene>
<dbReference type="Proteomes" id="UP000886523">
    <property type="component" value="Unassembled WGS sequence"/>
</dbReference>
<feature type="compositionally biased region" description="Basic and acidic residues" evidence="1">
    <location>
        <begin position="117"/>
        <end position="127"/>
    </location>
</feature>
<feature type="region of interest" description="Disordered" evidence="1">
    <location>
        <begin position="1"/>
        <end position="201"/>
    </location>
</feature>
<accession>A0A9P6APW2</accession>
<feature type="region of interest" description="Disordered" evidence="1">
    <location>
        <begin position="543"/>
        <end position="659"/>
    </location>
</feature>
<feature type="region of interest" description="Disordered" evidence="1">
    <location>
        <begin position="240"/>
        <end position="370"/>
    </location>
</feature>
<organism evidence="2 3">
    <name type="scientific">Hydnum rufescens UP504</name>
    <dbReference type="NCBI Taxonomy" id="1448309"/>
    <lineage>
        <taxon>Eukaryota</taxon>
        <taxon>Fungi</taxon>
        <taxon>Dikarya</taxon>
        <taxon>Basidiomycota</taxon>
        <taxon>Agaricomycotina</taxon>
        <taxon>Agaricomycetes</taxon>
        <taxon>Cantharellales</taxon>
        <taxon>Hydnaceae</taxon>
        <taxon>Hydnum</taxon>
    </lineage>
</organism>
<feature type="compositionally biased region" description="Polar residues" evidence="1">
    <location>
        <begin position="162"/>
        <end position="177"/>
    </location>
</feature>
<feature type="compositionally biased region" description="Low complexity" evidence="1">
    <location>
        <begin position="396"/>
        <end position="409"/>
    </location>
</feature>
<evidence type="ECO:0000313" key="3">
    <source>
        <dbReference type="Proteomes" id="UP000886523"/>
    </source>
</evidence>
<feature type="compositionally biased region" description="Polar residues" evidence="1">
    <location>
        <begin position="582"/>
        <end position="603"/>
    </location>
</feature>
<feature type="compositionally biased region" description="Basic residues" evidence="1">
    <location>
        <begin position="254"/>
        <end position="266"/>
    </location>
</feature>
<reference evidence="2" key="1">
    <citation type="journal article" date="2020" name="Nat. Commun.">
        <title>Large-scale genome sequencing of mycorrhizal fungi provides insights into the early evolution of symbiotic traits.</title>
        <authorList>
            <person name="Miyauchi S."/>
            <person name="Kiss E."/>
            <person name="Kuo A."/>
            <person name="Drula E."/>
            <person name="Kohler A."/>
            <person name="Sanchez-Garcia M."/>
            <person name="Morin E."/>
            <person name="Andreopoulos B."/>
            <person name="Barry K.W."/>
            <person name="Bonito G."/>
            <person name="Buee M."/>
            <person name="Carver A."/>
            <person name="Chen C."/>
            <person name="Cichocki N."/>
            <person name="Clum A."/>
            <person name="Culley D."/>
            <person name="Crous P.W."/>
            <person name="Fauchery L."/>
            <person name="Girlanda M."/>
            <person name="Hayes R.D."/>
            <person name="Keri Z."/>
            <person name="LaButti K."/>
            <person name="Lipzen A."/>
            <person name="Lombard V."/>
            <person name="Magnuson J."/>
            <person name="Maillard F."/>
            <person name="Murat C."/>
            <person name="Nolan M."/>
            <person name="Ohm R.A."/>
            <person name="Pangilinan J."/>
            <person name="Pereira M.F."/>
            <person name="Perotto S."/>
            <person name="Peter M."/>
            <person name="Pfister S."/>
            <person name="Riley R."/>
            <person name="Sitrit Y."/>
            <person name="Stielow J.B."/>
            <person name="Szollosi G."/>
            <person name="Zifcakova L."/>
            <person name="Stursova M."/>
            <person name="Spatafora J.W."/>
            <person name="Tedersoo L."/>
            <person name="Vaario L.M."/>
            <person name="Yamada A."/>
            <person name="Yan M."/>
            <person name="Wang P."/>
            <person name="Xu J."/>
            <person name="Bruns T."/>
            <person name="Baldrian P."/>
            <person name="Vilgalys R."/>
            <person name="Dunand C."/>
            <person name="Henrissat B."/>
            <person name="Grigoriev I.V."/>
            <person name="Hibbett D."/>
            <person name="Nagy L.G."/>
            <person name="Martin F.M."/>
        </authorList>
    </citation>
    <scope>NUCLEOTIDE SEQUENCE</scope>
    <source>
        <strain evidence="2">UP504</strain>
    </source>
</reference>